<comment type="subcellular location">
    <subcellularLocation>
        <location evidence="1">Membrane</location>
        <topology evidence="1">Single-pass membrane protein</topology>
    </subcellularLocation>
</comment>
<organism evidence="7 8">
    <name type="scientific">Mixia osmundae (strain CBS 9802 / IAM 14324 / JCM 22182 / KY 12970)</name>
    <dbReference type="NCBI Taxonomy" id="764103"/>
    <lineage>
        <taxon>Eukaryota</taxon>
        <taxon>Fungi</taxon>
        <taxon>Dikarya</taxon>
        <taxon>Basidiomycota</taxon>
        <taxon>Pucciniomycotina</taxon>
        <taxon>Mixiomycetes</taxon>
        <taxon>Mixiales</taxon>
        <taxon>Mixiaceae</taxon>
        <taxon>Mixia</taxon>
    </lineage>
</organism>
<dbReference type="Pfam" id="PF07946">
    <property type="entry name" value="CCDC47"/>
    <property type="match status" value="1"/>
</dbReference>
<dbReference type="STRING" id="764103.G7DSD7"/>
<keyword evidence="2" id="KW-0812">Transmembrane</keyword>
<feature type="region of interest" description="Disordered" evidence="5">
    <location>
        <begin position="422"/>
        <end position="458"/>
    </location>
</feature>
<dbReference type="PANTHER" id="PTHR12883:SF0">
    <property type="entry name" value="PAT COMPLEX SUBUNIT CCDC47"/>
    <property type="match status" value="1"/>
</dbReference>
<keyword evidence="6" id="KW-0732">Signal</keyword>
<dbReference type="InterPro" id="IPR012879">
    <property type="entry name" value="CCDC47"/>
</dbReference>
<dbReference type="InParanoid" id="G7DSD7"/>
<evidence type="ECO:0000256" key="2">
    <source>
        <dbReference type="ARBA" id="ARBA00022692"/>
    </source>
</evidence>
<dbReference type="EMBL" id="BABT02000007">
    <property type="protein sequence ID" value="GAA93497.1"/>
    <property type="molecule type" value="Genomic_DNA"/>
</dbReference>
<dbReference type="Proteomes" id="UP000009131">
    <property type="component" value="Unassembled WGS sequence"/>
</dbReference>
<keyword evidence="4" id="KW-0472">Membrane</keyword>
<dbReference type="OrthoDB" id="10039147at2759"/>
<feature type="signal peptide" evidence="6">
    <location>
        <begin position="1"/>
        <end position="17"/>
    </location>
</feature>
<evidence type="ECO:0000256" key="1">
    <source>
        <dbReference type="ARBA" id="ARBA00004167"/>
    </source>
</evidence>
<reference evidence="7 8" key="2">
    <citation type="journal article" date="2012" name="Open Biol.">
        <title>Characteristics of nucleosomes and linker DNA regions on the genome of the basidiomycete Mixia osmundae revealed by mono- and dinucleosome mapping.</title>
        <authorList>
            <person name="Nishida H."/>
            <person name="Kondo S."/>
            <person name="Matsumoto T."/>
            <person name="Suzuki Y."/>
            <person name="Yoshikawa H."/>
            <person name="Taylor T.D."/>
            <person name="Sugiyama J."/>
        </authorList>
    </citation>
    <scope>NUCLEOTIDE SEQUENCE [LARGE SCALE GENOMIC DNA]</scope>
    <source>
        <strain evidence="8">CBS 9802 / IAM 14324 / JCM 22182 / KY 12970</strain>
    </source>
</reference>
<evidence type="ECO:0000313" key="8">
    <source>
        <dbReference type="Proteomes" id="UP000009131"/>
    </source>
</evidence>
<feature type="chain" id="PRO_5009955476" description="DUF1682-domain-containing protein" evidence="6">
    <location>
        <begin position="18"/>
        <end position="492"/>
    </location>
</feature>
<proteinExistence type="predicted"/>
<evidence type="ECO:0008006" key="9">
    <source>
        <dbReference type="Google" id="ProtNLM"/>
    </source>
</evidence>
<accession>G7DSD7</accession>
<dbReference type="RefSeq" id="XP_014566591.1">
    <property type="nucleotide sequence ID" value="XM_014711105.1"/>
</dbReference>
<dbReference type="GO" id="GO:0016020">
    <property type="term" value="C:membrane"/>
    <property type="evidence" value="ECO:0007669"/>
    <property type="project" value="UniProtKB-SubCell"/>
</dbReference>
<keyword evidence="8" id="KW-1185">Reference proteome</keyword>
<name>G7DSD7_MIXOS</name>
<evidence type="ECO:0000256" key="6">
    <source>
        <dbReference type="SAM" id="SignalP"/>
    </source>
</evidence>
<dbReference type="GO" id="GO:0005509">
    <property type="term" value="F:calcium ion binding"/>
    <property type="evidence" value="ECO:0007669"/>
    <property type="project" value="InterPro"/>
</dbReference>
<gene>
    <name evidence="7" type="primary">Mo00138</name>
    <name evidence="7" type="ORF">E5Q_00138</name>
</gene>
<dbReference type="OMA" id="FDGFVWA"/>
<dbReference type="FunCoup" id="G7DSD7">
    <property type="interactions" value="221"/>
</dbReference>
<dbReference type="PANTHER" id="PTHR12883">
    <property type="entry name" value="ADIPOCYTE-SPECIFIC PROTEIN 4-RELATED"/>
    <property type="match status" value="1"/>
</dbReference>
<dbReference type="GO" id="GO:0032469">
    <property type="term" value="P:endoplasmic reticulum calcium ion homeostasis"/>
    <property type="evidence" value="ECO:0007669"/>
    <property type="project" value="InterPro"/>
</dbReference>
<feature type="region of interest" description="Disordered" evidence="5">
    <location>
        <begin position="59"/>
        <end position="79"/>
    </location>
</feature>
<comment type="caution">
    <text evidence="7">The sequence shown here is derived from an EMBL/GenBank/DDBJ whole genome shotgun (WGS) entry which is preliminary data.</text>
</comment>
<reference evidence="7 8" key="1">
    <citation type="journal article" date="2011" name="J. Gen. Appl. Microbiol.">
        <title>Draft genome sequencing of the enigmatic basidiomycete Mixia osmundae.</title>
        <authorList>
            <person name="Nishida H."/>
            <person name="Nagatsuka Y."/>
            <person name="Sugiyama J."/>
        </authorList>
    </citation>
    <scope>NUCLEOTIDE SEQUENCE [LARGE SCALE GENOMIC DNA]</scope>
    <source>
        <strain evidence="8">CBS 9802 / IAM 14324 / JCM 22182 / KY 12970</strain>
    </source>
</reference>
<feature type="compositionally biased region" description="Basic and acidic residues" evidence="5">
    <location>
        <begin position="435"/>
        <end position="444"/>
    </location>
</feature>
<keyword evidence="3" id="KW-1133">Transmembrane helix</keyword>
<sequence>MRSTVLLGLLLCSTARAWTIKLPDFAKGQQQQDVAAAAPEPAVAPSASSSGVILTSPAAPEQASQPVAGDTLSEPASTADIPTPSGFGTLFAPKKAPVLAIDPYDGLEYRFKRLVFRPATFYNEAIMLAFGLLFIVATFRGRKANARRAEAWMDAHVPLLESQFSHVGASANGIIKKSSPTDFMTYASGRRGLRALTVQVKTRARHDISIMAYEFIRQILDFTWQSDADRIKLEFALSSSNEDFIFALSQKTNLNTLRQDRWDLGAFTSVTESSALPPAWATMSESTVITQTLLTHPKIGLVTLFKQEEPCLAYLESIVVTDLGTTGIERPDDPILEKLSEIKDRRLVMTLALPPTAKASETLPLLVLGFNFVDVLSKPVAPADTVAKLKKNRKATLDELLVASRKEARDLAADALREKKRSEAEAKLSKLSPAEQKRLDEIRRKREQRKSTLTPVTLRAPTECEAQAKATIGIQQAWAPAGSIAPGCSQRE</sequence>
<dbReference type="AlphaFoldDB" id="G7DSD7"/>
<protein>
    <recommendedName>
        <fullName evidence="9">DUF1682-domain-containing protein</fullName>
    </recommendedName>
</protein>
<evidence type="ECO:0000256" key="5">
    <source>
        <dbReference type="SAM" id="MobiDB-lite"/>
    </source>
</evidence>
<evidence type="ECO:0000256" key="4">
    <source>
        <dbReference type="ARBA" id="ARBA00023136"/>
    </source>
</evidence>
<dbReference type="eggNOG" id="KOG2357">
    <property type="taxonomic scope" value="Eukaryota"/>
</dbReference>
<dbReference type="GO" id="GO:0005783">
    <property type="term" value="C:endoplasmic reticulum"/>
    <property type="evidence" value="ECO:0007669"/>
    <property type="project" value="InterPro"/>
</dbReference>
<evidence type="ECO:0000256" key="3">
    <source>
        <dbReference type="ARBA" id="ARBA00022989"/>
    </source>
</evidence>
<dbReference type="HOGENOM" id="CLU_042570_1_0_1"/>
<evidence type="ECO:0000313" key="7">
    <source>
        <dbReference type="EMBL" id="GAA93497.1"/>
    </source>
</evidence>